<accession>A0A151UII3</accession>
<dbReference type="CDD" id="cd01647">
    <property type="entry name" value="RT_LTR"/>
    <property type="match status" value="1"/>
</dbReference>
<dbReference type="AlphaFoldDB" id="A0A151UII3"/>
<dbReference type="PROSITE" id="PS50878">
    <property type="entry name" value="RT_POL"/>
    <property type="match status" value="1"/>
</dbReference>
<dbReference type="InterPro" id="IPR043128">
    <property type="entry name" value="Rev_trsase/Diguanyl_cyclase"/>
</dbReference>
<reference evidence="9" key="1">
    <citation type="journal article" date="2012" name="Nat. Biotechnol.">
        <title>Draft genome sequence of pigeonpea (Cajanus cajan), an orphan legume crop of resource-poor farmers.</title>
        <authorList>
            <person name="Varshney R.K."/>
            <person name="Chen W."/>
            <person name="Li Y."/>
            <person name="Bharti A.K."/>
            <person name="Saxena R.K."/>
            <person name="Schlueter J.A."/>
            <person name="Donoghue M.T."/>
            <person name="Azam S."/>
            <person name="Fan G."/>
            <person name="Whaley A.M."/>
            <person name="Farmer A.D."/>
            <person name="Sheridan J."/>
            <person name="Iwata A."/>
            <person name="Tuteja R."/>
            <person name="Penmetsa R.V."/>
            <person name="Wu W."/>
            <person name="Upadhyaya H.D."/>
            <person name="Yang S.P."/>
            <person name="Shah T."/>
            <person name="Saxena K.B."/>
            <person name="Michael T."/>
            <person name="McCombie W.R."/>
            <person name="Yang B."/>
            <person name="Zhang G."/>
            <person name="Yang H."/>
            <person name="Wang J."/>
            <person name="Spillane C."/>
            <person name="Cook D.R."/>
            <person name="May G.D."/>
            <person name="Xu X."/>
            <person name="Jackson S.A."/>
        </authorList>
    </citation>
    <scope>NUCLEOTIDE SEQUENCE [LARGE SCALE GENOMIC DNA]</scope>
</reference>
<name>A0A151UII3_CAJCA</name>
<protein>
    <submittedName>
        <fullName evidence="9">Retrovirus-related Pol polyprotein from transposon 17.6</fullName>
    </submittedName>
</protein>
<dbReference type="Gene3D" id="3.30.70.270">
    <property type="match status" value="1"/>
</dbReference>
<evidence type="ECO:0000256" key="2">
    <source>
        <dbReference type="ARBA" id="ARBA00022679"/>
    </source>
</evidence>
<dbReference type="GO" id="GO:0008233">
    <property type="term" value="F:peptidase activity"/>
    <property type="evidence" value="ECO:0007669"/>
    <property type="project" value="UniProtKB-KW"/>
</dbReference>
<gene>
    <name evidence="9" type="ORF">KK1_048191</name>
</gene>
<proteinExistence type="predicted"/>
<dbReference type="OMA" id="QIRMHES"/>
<evidence type="ECO:0000256" key="7">
    <source>
        <dbReference type="ARBA" id="ARBA00022918"/>
    </source>
</evidence>
<keyword evidence="3" id="KW-0548">Nucleotidyltransferase</keyword>
<evidence type="ECO:0000313" key="10">
    <source>
        <dbReference type="Proteomes" id="UP000075243"/>
    </source>
</evidence>
<dbReference type="GO" id="GO:0004519">
    <property type="term" value="F:endonuclease activity"/>
    <property type="evidence" value="ECO:0007669"/>
    <property type="project" value="UniProtKB-KW"/>
</dbReference>
<dbReference type="SUPFAM" id="SSF56672">
    <property type="entry name" value="DNA/RNA polymerases"/>
    <property type="match status" value="1"/>
</dbReference>
<dbReference type="PANTHER" id="PTHR24559:SF434">
    <property type="entry name" value="RNA-DIRECTED DNA POLYMERASE HOMOLOG"/>
    <property type="match status" value="1"/>
</dbReference>
<evidence type="ECO:0000256" key="6">
    <source>
        <dbReference type="ARBA" id="ARBA00022801"/>
    </source>
</evidence>
<keyword evidence="2" id="KW-0808">Transferase</keyword>
<dbReference type="PANTHER" id="PTHR24559">
    <property type="entry name" value="TRANSPOSON TY3-I GAG-POL POLYPROTEIN"/>
    <property type="match status" value="1"/>
</dbReference>
<sequence>MSGERPETKQLKRNEGGRLKRIFQTNSGAAYYHIQVLPSSPTLHTTSLTHPIPLISSLLLKYQPLFLPPHSLPPTRYTDHHIHLLPNSSPVNVRPYRYPHYQKCEIEKQIEEMLHSGLIQPSNSPFSSSVLLVKKKDGSWRFCVDYRALNSISVKDRFPLPTIDELLDELGGAQWFSKLDLRQGFHQIRMHESDIHKTAFRTHLGHYEYRVMPFGLCNAPSTFQATMNELLKPYLRKFVIVFFDDILVYSPSLDDHLTHLDLTFKTLLAGQFFLKDSKCLFSQQQLEYLE</sequence>
<organism evidence="9 10">
    <name type="scientific">Cajanus cajan</name>
    <name type="common">Pigeon pea</name>
    <name type="synonym">Cajanus indicus</name>
    <dbReference type="NCBI Taxonomy" id="3821"/>
    <lineage>
        <taxon>Eukaryota</taxon>
        <taxon>Viridiplantae</taxon>
        <taxon>Streptophyta</taxon>
        <taxon>Embryophyta</taxon>
        <taxon>Tracheophyta</taxon>
        <taxon>Spermatophyta</taxon>
        <taxon>Magnoliopsida</taxon>
        <taxon>eudicotyledons</taxon>
        <taxon>Gunneridae</taxon>
        <taxon>Pentapetalae</taxon>
        <taxon>rosids</taxon>
        <taxon>fabids</taxon>
        <taxon>Fabales</taxon>
        <taxon>Fabaceae</taxon>
        <taxon>Papilionoideae</taxon>
        <taxon>50 kb inversion clade</taxon>
        <taxon>NPAAA clade</taxon>
        <taxon>indigoferoid/millettioid clade</taxon>
        <taxon>Phaseoleae</taxon>
        <taxon>Cajanus</taxon>
    </lineage>
</organism>
<dbReference type="GO" id="GO:0003964">
    <property type="term" value="F:RNA-directed DNA polymerase activity"/>
    <property type="evidence" value="ECO:0007669"/>
    <property type="project" value="UniProtKB-KW"/>
</dbReference>
<dbReference type="GO" id="GO:0006508">
    <property type="term" value="P:proteolysis"/>
    <property type="evidence" value="ECO:0007669"/>
    <property type="project" value="UniProtKB-KW"/>
</dbReference>
<keyword evidence="6" id="KW-0378">Hydrolase</keyword>
<dbReference type="FunFam" id="3.10.10.10:FF:000007">
    <property type="entry name" value="Retrovirus-related Pol polyprotein from transposon 17.6-like Protein"/>
    <property type="match status" value="1"/>
</dbReference>
<dbReference type="InterPro" id="IPR000477">
    <property type="entry name" value="RT_dom"/>
</dbReference>
<keyword evidence="10" id="KW-1185">Reference proteome</keyword>
<evidence type="ECO:0000256" key="3">
    <source>
        <dbReference type="ARBA" id="ARBA00022695"/>
    </source>
</evidence>
<dbReference type="EMBL" id="AGCT01069785">
    <property type="protein sequence ID" value="KYP79099.1"/>
    <property type="molecule type" value="Genomic_DNA"/>
</dbReference>
<dbReference type="Gramene" id="C.cajan_43856.t">
    <property type="protein sequence ID" value="C.cajan_43856.t.cds1"/>
    <property type="gene ID" value="C.cajan_43856"/>
</dbReference>
<dbReference type="Gene3D" id="3.10.10.10">
    <property type="entry name" value="HIV Type 1 Reverse Transcriptase, subunit A, domain 1"/>
    <property type="match status" value="1"/>
</dbReference>
<evidence type="ECO:0000256" key="4">
    <source>
        <dbReference type="ARBA" id="ARBA00022722"/>
    </source>
</evidence>
<dbReference type="InterPro" id="IPR043502">
    <property type="entry name" value="DNA/RNA_pol_sf"/>
</dbReference>
<keyword evidence="4" id="KW-0540">Nuclease</keyword>
<evidence type="ECO:0000256" key="5">
    <source>
        <dbReference type="ARBA" id="ARBA00022759"/>
    </source>
</evidence>
<dbReference type="InterPro" id="IPR053134">
    <property type="entry name" value="RNA-dir_DNA_polymerase"/>
</dbReference>
<keyword evidence="1" id="KW-0645">Protease</keyword>
<comment type="caution">
    <text evidence="9">The sequence shown here is derived from an EMBL/GenBank/DDBJ whole genome shotgun (WGS) entry which is preliminary data.</text>
</comment>
<keyword evidence="5" id="KW-0255">Endonuclease</keyword>
<evidence type="ECO:0000313" key="9">
    <source>
        <dbReference type="EMBL" id="KYP79099.1"/>
    </source>
</evidence>
<feature type="domain" description="Reverse transcriptase" evidence="8">
    <location>
        <begin position="114"/>
        <end position="290"/>
    </location>
</feature>
<dbReference type="Proteomes" id="UP000075243">
    <property type="component" value="Unassembled WGS sequence"/>
</dbReference>
<evidence type="ECO:0000259" key="8">
    <source>
        <dbReference type="PROSITE" id="PS50878"/>
    </source>
</evidence>
<dbReference type="Pfam" id="PF00078">
    <property type="entry name" value="RVT_1"/>
    <property type="match status" value="1"/>
</dbReference>
<keyword evidence="7" id="KW-0695">RNA-directed DNA polymerase</keyword>
<evidence type="ECO:0000256" key="1">
    <source>
        <dbReference type="ARBA" id="ARBA00022670"/>
    </source>
</evidence>